<accession>A0ABP9P8C9</accession>
<evidence type="ECO:0000313" key="1">
    <source>
        <dbReference type="EMBL" id="GAA5142318.1"/>
    </source>
</evidence>
<evidence type="ECO:0008006" key="3">
    <source>
        <dbReference type="Google" id="ProtNLM"/>
    </source>
</evidence>
<dbReference type="Proteomes" id="UP001500221">
    <property type="component" value="Unassembled WGS sequence"/>
</dbReference>
<comment type="caution">
    <text evidence="1">The sequence shown here is derived from an EMBL/GenBank/DDBJ whole genome shotgun (WGS) entry which is preliminary data.</text>
</comment>
<gene>
    <name evidence="1" type="ORF">GCM10023340_05590</name>
</gene>
<organism evidence="1 2">
    <name type="scientific">Nocardioides marinquilinus</name>
    <dbReference type="NCBI Taxonomy" id="1210400"/>
    <lineage>
        <taxon>Bacteria</taxon>
        <taxon>Bacillati</taxon>
        <taxon>Actinomycetota</taxon>
        <taxon>Actinomycetes</taxon>
        <taxon>Propionibacteriales</taxon>
        <taxon>Nocardioidaceae</taxon>
        <taxon>Nocardioides</taxon>
    </lineage>
</organism>
<dbReference type="EMBL" id="BAABKG010000001">
    <property type="protein sequence ID" value="GAA5142318.1"/>
    <property type="molecule type" value="Genomic_DNA"/>
</dbReference>
<name>A0ABP9P8C9_9ACTN</name>
<evidence type="ECO:0000313" key="2">
    <source>
        <dbReference type="Proteomes" id="UP001500221"/>
    </source>
</evidence>
<sequence length="248" mass="25768">MLPVLHMPDPRALSTGLAGVLVVGLLAAGCGGGSEEAPAPDPQVELSFTFTSDGGDGFVDQTLDITNEGDAAGATVLAYTALADDGSELPGVKVATAFGSDRGGLVVPASTQVYDVLRFTGKDARRVSDVRVEVTDPGTLEDDVPPANDIALKLFDPTGRRTQNDELARLSVRNPFDQPITVDVVGLEFPDDSSGTTGKAPAVEQFTRASLLVGPLTVEPGTTASAKVPRRYLTRFFGSVETHLTVAG</sequence>
<keyword evidence="2" id="KW-1185">Reference proteome</keyword>
<reference evidence="2" key="1">
    <citation type="journal article" date="2019" name="Int. J. Syst. Evol. Microbiol.">
        <title>The Global Catalogue of Microorganisms (GCM) 10K type strain sequencing project: providing services to taxonomists for standard genome sequencing and annotation.</title>
        <authorList>
            <consortium name="The Broad Institute Genomics Platform"/>
            <consortium name="The Broad Institute Genome Sequencing Center for Infectious Disease"/>
            <person name="Wu L."/>
            <person name="Ma J."/>
        </authorList>
    </citation>
    <scope>NUCLEOTIDE SEQUENCE [LARGE SCALE GENOMIC DNA]</scope>
    <source>
        <strain evidence="2">JCM 18459</strain>
    </source>
</reference>
<proteinExistence type="predicted"/>
<protein>
    <recommendedName>
        <fullName evidence="3">Lipoprotein</fullName>
    </recommendedName>
</protein>